<reference evidence="9" key="2">
    <citation type="submission" date="2022-08" db="EMBL/GenBank/DDBJ databases">
        <authorList>
            <person name="Dong C."/>
        </authorList>
    </citation>
    <scope>NUCLEOTIDE SEQUENCE</scope>
    <source>
        <strain evidence="9">59MF3M-4</strain>
    </source>
</reference>
<feature type="chain" id="PRO_5040824216" evidence="7">
    <location>
        <begin position="27"/>
        <end position="486"/>
    </location>
</feature>
<evidence type="ECO:0000256" key="2">
    <source>
        <dbReference type="ARBA" id="ARBA00022670"/>
    </source>
</evidence>
<dbReference type="SUPFAM" id="SSF48452">
    <property type="entry name" value="TPR-like"/>
    <property type="match status" value="1"/>
</dbReference>
<evidence type="ECO:0000256" key="1">
    <source>
        <dbReference type="ARBA" id="ARBA00001947"/>
    </source>
</evidence>
<dbReference type="AlphaFoldDB" id="A0A9X2WE06"/>
<evidence type="ECO:0000256" key="7">
    <source>
        <dbReference type="SAM" id="SignalP"/>
    </source>
</evidence>
<feature type="signal peptide" evidence="7">
    <location>
        <begin position="1"/>
        <end position="26"/>
    </location>
</feature>
<comment type="cofactor">
    <cofactor evidence="1">
        <name>Zn(2+)</name>
        <dbReference type="ChEBI" id="CHEBI:29105"/>
    </cofactor>
</comment>
<dbReference type="EMBL" id="JAOANI010000014">
    <property type="protein sequence ID" value="MCT7358672.1"/>
    <property type="molecule type" value="Genomic_DNA"/>
</dbReference>
<evidence type="ECO:0000313" key="10">
    <source>
        <dbReference type="Proteomes" id="UP001147830"/>
    </source>
</evidence>
<protein>
    <submittedName>
        <fullName evidence="9">M48 family metalloprotease</fullName>
        <ecNumber evidence="9">3.4.24.-</ecNumber>
    </submittedName>
</protein>
<keyword evidence="3" id="KW-0479">Metal-binding</keyword>
<reference evidence="9" key="1">
    <citation type="journal article" date="2022" name="Front. Microbiol.">
        <title>Genome-based taxonomic rearrangement of Oceanobacter-related bacteria including the description of Thalassolituus hydrocarbonoclasticus sp. nov. and Thalassolituus pacificus sp. nov. and emended description of the genus Thalassolituus.</title>
        <authorList>
            <person name="Dong C."/>
            <person name="Wei L."/>
            <person name="Wang J."/>
            <person name="Lai Q."/>
            <person name="Huang Z."/>
            <person name="Shao Z."/>
        </authorList>
    </citation>
    <scope>NUCLEOTIDE SEQUENCE</scope>
    <source>
        <strain evidence="9">59MF3M-4</strain>
    </source>
</reference>
<dbReference type="GO" id="GO:0016020">
    <property type="term" value="C:membrane"/>
    <property type="evidence" value="ECO:0007669"/>
    <property type="project" value="TreeGrafter"/>
</dbReference>
<feature type="domain" description="Peptidase M48" evidence="8">
    <location>
        <begin position="70"/>
        <end position="257"/>
    </location>
</feature>
<keyword evidence="6 9" id="KW-0482">Metalloprotease</keyword>
<dbReference type="RefSeq" id="WP_260975561.1">
    <property type="nucleotide sequence ID" value="NZ_JAOANI010000014.1"/>
</dbReference>
<evidence type="ECO:0000256" key="6">
    <source>
        <dbReference type="ARBA" id="ARBA00023049"/>
    </source>
</evidence>
<dbReference type="Pfam" id="PF01435">
    <property type="entry name" value="Peptidase_M48"/>
    <property type="match status" value="1"/>
</dbReference>
<organism evidence="9 10">
    <name type="scientific">Thalassolituus pacificus</name>
    <dbReference type="NCBI Taxonomy" id="2975440"/>
    <lineage>
        <taxon>Bacteria</taxon>
        <taxon>Pseudomonadati</taxon>
        <taxon>Pseudomonadota</taxon>
        <taxon>Gammaproteobacteria</taxon>
        <taxon>Oceanospirillales</taxon>
        <taxon>Oceanospirillaceae</taxon>
        <taxon>Thalassolituus</taxon>
    </lineage>
</organism>
<dbReference type="PANTHER" id="PTHR22726">
    <property type="entry name" value="METALLOENDOPEPTIDASE OMA1"/>
    <property type="match status" value="1"/>
</dbReference>
<sequence length="486" mass="54285">MNFRLTRLALFLLSSHAVLNTPPTQAATADLPNLGDSASSYVSLQEEHDLGRVWLRQLRAQAKTLDDPLTTEFLENLIFRLVPHSEVKQSEFEFVVVDRAELNAFAVPGGIIGINFGILLYTRDEDELSAVLAHELAHLSQRHFARQIEAAEKQEPIAIATLLASILLIATNNPDAGFAGLLTSQAASIQSRLAYSREWEQEADRIGMRTLSTAGLDPYAMPSMFQQMLQANRYNERPPEFLLTHPVTESRVADAADRAQKYPRKPRLATFEFRVLQNEAMIRYQLNTDKRVDYFSHQLQITPRNSSEQAAALFSLARLALDNNDSKTCREHLNKIISPWREHAAVVALSARTLQAEGKPELAINAINDALPFDPQDYLLLSTKASLLRQNGQKNAAVATLKQLSELRSTNPSVWRQLGEAAGDADMILLGHRANAEYLFYSGYHAKALRQMELALQLAKKNHDFQQEAALGQRLRVMANTAAVLP</sequence>
<accession>A0A9X2WE06</accession>
<keyword evidence="4 9" id="KW-0378">Hydrolase</keyword>
<evidence type="ECO:0000256" key="4">
    <source>
        <dbReference type="ARBA" id="ARBA00022801"/>
    </source>
</evidence>
<comment type="caution">
    <text evidence="9">The sequence shown here is derived from an EMBL/GenBank/DDBJ whole genome shotgun (WGS) entry which is preliminary data.</text>
</comment>
<keyword evidence="10" id="KW-1185">Reference proteome</keyword>
<dbReference type="InterPro" id="IPR011990">
    <property type="entry name" value="TPR-like_helical_dom_sf"/>
</dbReference>
<dbReference type="GO" id="GO:0051603">
    <property type="term" value="P:proteolysis involved in protein catabolic process"/>
    <property type="evidence" value="ECO:0007669"/>
    <property type="project" value="TreeGrafter"/>
</dbReference>
<dbReference type="EC" id="3.4.24.-" evidence="9"/>
<dbReference type="Proteomes" id="UP001147830">
    <property type="component" value="Unassembled WGS sequence"/>
</dbReference>
<gene>
    <name evidence="9" type="ORF">NYR02_06535</name>
</gene>
<dbReference type="Gene3D" id="1.25.40.10">
    <property type="entry name" value="Tetratricopeptide repeat domain"/>
    <property type="match status" value="1"/>
</dbReference>
<evidence type="ECO:0000256" key="3">
    <source>
        <dbReference type="ARBA" id="ARBA00022723"/>
    </source>
</evidence>
<evidence type="ECO:0000259" key="8">
    <source>
        <dbReference type="Pfam" id="PF01435"/>
    </source>
</evidence>
<keyword evidence="2" id="KW-0645">Protease</keyword>
<keyword evidence="5" id="KW-0862">Zinc</keyword>
<dbReference type="InterPro" id="IPR051156">
    <property type="entry name" value="Mito/Outer_Membr_Metalloprot"/>
</dbReference>
<keyword evidence="7" id="KW-0732">Signal</keyword>
<dbReference type="GO" id="GO:0046872">
    <property type="term" value="F:metal ion binding"/>
    <property type="evidence" value="ECO:0007669"/>
    <property type="project" value="UniProtKB-KW"/>
</dbReference>
<name>A0A9X2WE06_9GAMM</name>
<evidence type="ECO:0000256" key="5">
    <source>
        <dbReference type="ARBA" id="ARBA00022833"/>
    </source>
</evidence>
<dbReference type="Gene3D" id="3.30.2010.10">
    <property type="entry name" value="Metalloproteases ('zincins'), catalytic domain"/>
    <property type="match status" value="1"/>
</dbReference>
<proteinExistence type="predicted"/>
<dbReference type="PANTHER" id="PTHR22726:SF1">
    <property type="entry name" value="METALLOENDOPEPTIDASE OMA1, MITOCHONDRIAL"/>
    <property type="match status" value="1"/>
</dbReference>
<dbReference type="GO" id="GO:0004222">
    <property type="term" value="F:metalloendopeptidase activity"/>
    <property type="evidence" value="ECO:0007669"/>
    <property type="project" value="InterPro"/>
</dbReference>
<dbReference type="InterPro" id="IPR001915">
    <property type="entry name" value="Peptidase_M48"/>
</dbReference>
<evidence type="ECO:0000313" key="9">
    <source>
        <dbReference type="EMBL" id="MCT7358672.1"/>
    </source>
</evidence>